<dbReference type="Proteomes" id="UP000663856">
    <property type="component" value="Unassembled WGS sequence"/>
</dbReference>
<feature type="non-terminal residue" evidence="1">
    <location>
        <position position="148"/>
    </location>
</feature>
<dbReference type="EMBL" id="CAJNRF010006113">
    <property type="protein sequence ID" value="CAF2078573.1"/>
    <property type="molecule type" value="Genomic_DNA"/>
</dbReference>
<evidence type="ECO:0000313" key="2">
    <source>
        <dbReference type="EMBL" id="CAF4195185.1"/>
    </source>
</evidence>
<dbReference type="EMBL" id="CAJOBG010006709">
    <property type="protein sequence ID" value="CAF4195185.1"/>
    <property type="molecule type" value="Genomic_DNA"/>
</dbReference>
<proteinExistence type="predicted"/>
<reference evidence="1" key="1">
    <citation type="submission" date="2021-02" db="EMBL/GenBank/DDBJ databases">
        <authorList>
            <person name="Nowell W R."/>
        </authorList>
    </citation>
    <scope>NUCLEOTIDE SEQUENCE</scope>
</reference>
<keyword evidence="4" id="KW-1185">Reference proteome</keyword>
<evidence type="ECO:0000313" key="4">
    <source>
        <dbReference type="Proteomes" id="UP000663866"/>
    </source>
</evidence>
<evidence type="ECO:0000313" key="1">
    <source>
        <dbReference type="EMBL" id="CAF2078573.1"/>
    </source>
</evidence>
<dbReference type="Proteomes" id="UP000663866">
    <property type="component" value="Unassembled WGS sequence"/>
</dbReference>
<organism evidence="1 3">
    <name type="scientific">Rotaria magnacalcarata</name>
    <dbReference type="NCBI Taxonomy" id="392030"/>
    <lineage>
        <taxon>Eukaryota</taxon>
        <taxon>Metazoa</taxon>
        <taxon>Spiralia</taxon>
        <taxon>Gnathifera</taxon>
        <taxon>Rotifera</taxon>
        <taxon>Eurotatoria</taxon>
        <taxon>Bdelloidea</taxon>
        <taxon>Philodinida</taxon>
        <taxon>Philodinidae</taxon>
        <taxon>Rotaria</taxon>
    </lineage>
</organism>
<sequence length="148" mass="14694">MVGIAAITNMPVSGDVITAGVITGTITSLIPAASFFILTDVPFGRAVAASMAVGASAGMISGTVAAVKTGLIGTSAILSGAKGLIAGCVSGACTSSLICEFCSRMTVQTGTIGKALLGCSKDKSTGLYTFDCWKPIVHDDSIEPSNGK</sequence>
<accession>A0A816S211</accession>
<dbReference type="AlphaFoldDB" id="A0A816S211"/>
<comment type="caution">
    <text evidence="1">The sequence shown here is derived from an EMBL/GenBank/DDBJ whole genome shotgun (WGS) entry which is preliminary data.</text>
</comment>
<evidence type="ECO:0000313" key="3">
    <source>
        <dbReference type="Proteomes" id="UP000663856"/>
    </source>
</evidence>
<gene>
    <name evidence="2" type="ORF">OVN521_LOCUS26073</name>
    <name evidence="1" type="ORF">WKI299_LOCUS15660</name>
</gene>
<protein>
    <submittedName>
        <fullName evidence="1">Uncharacterized protein</fullName>
    </submittedName>
</protein>
<name>A0A816S211_9BILA</name>